<feature type="domain" description="SH3b" evidence="3">
    <location>
        <begin position="56"/>
        <end position="118"/>
    </location>
</feature>
<dbReference type="InterPro" id="IPR003646">
    <property type="entry name" value="SH3-like_bac-type"/>
</dbReference>
<gene>
    <name evidence="4" type="ORF">EI981_04205</name>
</gene>
<evidence type="ECO:0000256" key="1">
    <source>
        <dbReference type="SAM" id="MobiDB-lite"/>
    </source>
</evidence>
<dbReference type="NCBIfam" id="TIGR02867">
    <property type="entry name" value="spore_II_P"/>
    <property type="match status" value="1"/>
</dbReference>
<feature type="region of interest" description="Disordered" evidence="1">
    <location>
        <begin position="135"/>
        <end position="198"/>
    </location>
</feature>
<dbReference type="SMART" id="SM00287">
    <property type="entry name" value="SH3b"/>
    <property type="match status" value="2"/>
</dbReference>
<evidence type="ECO:0000259" key="3">
    <source>
        <dbReference type="PROSITE" id="PS51781"/>
    </source>
</evidence>
<feature type="signal peptide" evidence="2">
    <location>
        <begin position="1"/>
        <end position="25"/>
    </location>
</feature>
<feature type="chain" id="PRO_5039500795" description="SH3b domain-containing protein" evidence="2">
    <location>
        <begin position="26"/>
        <end position="487"/>
    </location>
</feature>
<dbReference type="Pfam" id="PF08239">
    <property type="entry name" value="SH3_3"/>
    <property type="match status" value="1"/>
</dbReference>
<protein>
    <recommendedName>
        <fullName evidence="3">SH3b domain-containing protein</fullName>
    </recommendedName>
</protein>
<dbReference type="PANTHER" id="PTHR34408:SF1">
    <property type="entry name" value="GLYCOSYL HYDROLASE FAMILY 19 DOMAIN-CONTAINING PROTEIN HI_1415"/>
    <property type="match status" value="1"/>
</dbReference>
<dbReference type="AlphaFoldDB" id="A0A3S9UU06"/>
<keyword evidence="2" id="KW-0732">Signal</keyword>
<evidence type="ECO:0000313" key="5">
    <source>
        <dbReference type="Proteomes" id="UP000270678"/>
    </source>
</evidence>
<dbReference type="KEGG" id="plut:EI981_04205"/>
<keyword evidence="5" id="KW-1185">Reference proteome</keyword>
<dbReference type="Gene3D" id="2.30.30.40">
    <property type="entry name" value="SH3 Domains"/>
    <property type="match status" value="2"/>
</dbReference>
<dbReference type="OrthoDB" id="1633470at2"/>
<dbReference type="EMBL" id="CP034346">
    <property type="protein sequence ID" value="AZS13754.1"/>
    <property type="molecule type" value="Genomic_DNA"/>
</dbReference>
<evidence type="ECO:0000256" key="2">
    <source>
        <dbReference type="SAM" id="SignalP"/>
    </source>
</evidence>
<dbReference type="PROSITE" id="PS51781">
    <property type="entry name" value="SH3B"/>
    <property type="match status" value="2"/>
</dbReference>
<dbReference type="InterPro" id="IPR010897">
    <property type="entry name" value="Spore_II_P"/>
</dbReference>
<accession>A0A3S9UU06</accession>
<proteinExistence type="predicted"/>
<dbReference type="PANTHER" id="PTHR34408">
    <property type="entry name" value="FAMILY PROTEIN, PUTATIVE-RELATED"/>
    <property type="match status" value="1"/>
</dbReference>
<sequence length="487" mass="53796">MPRFKMWRVAVCVVLLLGSANGLYASGQAHAAKGNAAEVKTVKKQSTKPSDNSKKIEYARSTVERLNVRTEPNLKAAVIQMIGKQGTYQVLDKQGKWIKIKLAKSDGWVHTDYIEYVKDGNKGTVKDETKVVKNETKAAKDETKAAKNETKAVKDETKVVKQEQDKFQSGQEEKPQTVEQNKPDQAADGESDAGDKSASVVKIVDVTNLRVGPGMDFEIVGKAQPGESYTIVESDGEWFKVAMQDGSTAYIAGWVVQIGSANDAQDTAGQSNAEVNYENQVFIYSSHNRESWRSVARNVKGSSVDDRDINIAMVGRYLGDVLQEKGVPTFVNNIDIARRLEEQRLSYSKSYEESRRAINTALKTNPSLTYFLDIHRDSDVPKQTTTTSINGESYARILFVIGTNHSNHAKNKQFADELNELLKQNYPGISRGVLLKSAKQGNGEYNQSVSTGSLLIEIGGANNTFQESQRAAEALADVFAQYYHSNK</sequence>
<name>A0A3S9UU06_9BACL</name>
<dbReference type="RefSeq" id="WP_126995734.1">
    <property type="nucleotide sequence ID" value="NZ_CP034346.1"/>
</dbReference>
<feature type="compositionally biased region" description="Basic and acidic residues" evidence="1">
    <location>
        <begin position="135"/>
        <end position="176"/>
    </location>
</feature>
<organism evidence="4 5">
    <name type="scientific">Paenibacillus lutimineralis</name>
    <dbReference type="NCBI Taxonomy" id="2707005"/>
    <lineage>
        <taxon>Bacteria</taxon>
        <taxon>Bacillati</taxon>
        <taxon>Bacillota</taxon>
        <taxon>Bacilli</taxon>
        <taxon>Bacillales</taxon>
        <taxon>Paenibacillaceae</taxon>
        <taxon>Paenibacillus</taxon>
    </lineage>
</organism>
<reference evidence="5" key="1">
    <citation type="submission" date="2018-12" db="EMBL/GenBank/DDBJ databases">
        <title>Complete genome sequence of Paenibacillus sp. MBLB1234.</title>
        <authorList>
            <person name="Nam Y.-D."/>
            <person name="Kang J."/>
            <person name="Chung W.-H."/>
            <person name="Park Y.S."/>
        </authorList>
    </citation>
    <scope>NUCLEOTIDE SEQUENCE [LARGE SCALE GENOMIC DNA]</scope>
    <source>
        <strain evidence="5">MBLB1234</strain>
    </source>
</reference>
<dbReference type="Proteomes" id="UP000270678">
    <property type="component" value="Chromosome"/>
</dbReference>
<dbReference type="Pfam" id="PF07454">
    <property type="entry name" value="SpoIIP"/>
    <property type="match status" value="1"/>
</dbReference>
<evidence type="ECO:0000313" key="4">
    <source>
        <dbReference type="EMBL" id="AZS13754.1"/>
    </source>
</evidence>
<feature type="domain" description="SH3b" evidence="3">
    <location>
        <begin position="196"/>
        <end position="259"/>
    </location>
</feature>
<dbReference type="InterPro" id="IPR052354">
    <property type="entry name" value="Cell_Wall_Dynamics_Protein"/>
</dbReference>